<dbReference type="PROSITE" id="PS51384">
    <property type="entry name" value="FAD_FR"/>
    <property type="match status" value="1"/>
</dbReference>
<evidence type="ECO:0000256" key="4">
    <source>
        <dbReference type="ARBA" id="ARBA00022714"/>
    </source>
</evidence>
<dbReference type="Gene3D" id="2.40.30.10">
    <property type="entry name" value="Translation factors"/>
    <property type="match status" value="1"/>
</dbReference>
<dbReference type="InterPro" id="IPR039261">
    <property type="entry name" value="FNR_nucleotide-bd"/>
</dbReference>
<keyword evidence="10 11" id="KW-0411">Iron-sulfur</keyword>
<dbReference type="InterPro" id="IPR037117">
    <property type="entry name" value="Dihydroorotate_DH_ele_sf"/>
</dbReference>
<dbReference type="EMBL" id="JBHTNH010000002">
    <property type="protein sequence ID" value="MFD1360273.1"/>
    <property type="molecule type" value="Genomic_DNA"/>
</dbReference>
<feature type="binding site" evidence="11">
    <location>
        <position position="220"/>
    </location>
    <ligand>
        <name>[2Fe-2S] cluster</name>
        <dbReference type="ChEBI" id="CHEBI:190135"/>
    </ligand>
</feature>
<accession>A0ABW3ZQ38</accession>
<evidence type="ECO:0000256" key="10">
    <source>
        <dbReference type="ARBA" id="ARBA00023014"/>
    </source>
</evidence>
<organism evidence="13 14">
    <name type="scientific">Lentibacillus salinarum</name>
    <dbReference type="NCBI Taxonomy" id="446820"/>
    <lineage>
        <taxon>Bacteria</taxon>
        <taxon>Bacillati</taxon>
        <taxon>Bacillota</taxon>
        <taxon>Bacilli</taxon>
        <taxon>Bacillales</taxon>
        <taxon>Bacillaceae</taxon>
        <taxon>Lentibacillus</taxon>
    </lineage>
</organism>
<keyword evidence="2 11" id="KW-0813">Transport</keyword>
<dbReference type="InterPro" id="IPR017927">
    <property type="entry name" value="FAD-bd_FR_type"/>
</dbReference>
<evidence type="ECO:0000256" key="7">
    <source>
        <dbReference type="ARBA" id="ARBA00022975"/>
    </source>
</evidence>
<evidence type="ECO:0000256" key="1">
    <source>
        <dbReference type="ARBA" id="ARBA00006422"/>
    </source>
</evidence>
<dbReference type="InterPro" id="IPR019480">
    <property type="entry name" value="Dihydroorotate_DH_Fe-S-bd"/>
</dbReference>
<dbReference type="Gene3D" id="3.40.50.80">
    <property type="entry name" value="Nucleotide-binding domain of ferredoxin-NADP reductase (FNR) module"/>
    <property type="match status" value="1"/>
</dbReference>
<comment type="pathway">
    <text evidence="11">Pyrimidine metabolism; UMP biosynthesis via de novo pathway; orotate from (S)-dihydroorotate (NAD(+) route): step 1/1.</text>
</comment>
<dbReference type="InterPro" id="IPR017938">
    <property type="entry name" value="Riboflavin_synthase-like_b-brl"/>
</dbReference>
<feature type="binding site" evidence="11">
    <location>
        <begin position="73"/>
        <end position="74"/>
    </location>
    <ligand>
        <name>FAD</name>
        <dbReference type="ChEBI" id="CHEBI:57692"/>
    </ligand>
</feature>
<evidence type="ECO:0000256" key="3">
    <source>
        <dbReference type="ARBA" id="ARBA00022630"/>
    </source>
</evidence>
<dbReference type="HAMAP" id="MF_01211">
    <property type="entry name" value="DHODB_Fe_S_bind"/>
    <property type="match status" value="1"/>
</dbReference>
<evidence type="ECO:0000313" key="13">
    <source>
        <dbReference type="EMBL" id="MFD1360273.1"/>
    </source>
</evidence>
<dbReference type="PRINTS" id="PR00409">
    <property type="entry name" value="PHDIOXRDTASE"/>
</dbReference>
<dbReference type="Proteomes" id="UP001597178">
    <property type="component" value="Unassembled WGS sequence"/>
</dbReference>
<keyword evidence="7 11" id="KW-0665">Pyrimidine biosynthesis</keyword>
<comment type="cofactor">
    <cofactor evidence="11">
        <name>[2Fe-2S] cluster</name>
        <dbReference type="ChEBI" id="CHEBI:190135"/>
    </cofactor>
    <text evidence="11">Binds 1 [2Fe-2S] cluster per subunit.</text>
</comment>
<dbReference type="Pfam" id="PF10418">
    <property type="entry name" value="DHODB_Fe-S_bind"/>
    <property type="match status" value="1"/>
</dbReference>
<comment type="function">
    <text evidence="11">Responsible for channeling the electrons from the oxidation of dihydroorotate from the FMN redox center in the PyrD type B subunit to the ultimate electron acceptor NAD(+).</text>
</comment>
<dbReference type="InterPro" id="IPR012165">
    <property type="entry name" value="Cyt_c3_hydrogenase_gsu"/>
</dbReference>
<evidence type="ECO:0000256" key="5">
    <source>
        <dbReference type="ARBA" id="ARBA00022723"/>
    </source>
</evidence>
<dbReference type="PIRSF" id="PIRSF006816">
    <property type="entry name" value="Cyc3_hyd_g"/>
    <property type="match status" value="1"/>
</dbReference>
<comment type="caution">
    <text evidence="11">Lacks conserved residue(s) required for the propagation of feature annotation.</text>
</comment>
<dbReference type="Gene3D" id="2.10.240.10">
    <property type="entry name" value="Dihydroorotate dehydrogenase, electron transfer subunit"/>
    <property type="match status" value="1"/>
</dbReference>
<dbReference type="SUPFAM" id="SSF52343">
    <property type="entry name" value="Ferredoxin reductase-like, C-terminal NADP-linked domain"/>
    <property type="match status" value="1"/>
</dbReference>
<evidence type="ECO:0000313" key="14">
    <source>
        <dbReference type="Proteomes" id="UP001597178"/>
    </source>
</evidence>
<comment type="subunit">
    <text evidence="11">Heterotetramer of 2 PyrK and 2 PyrD type B subunits.</text>
</comment>
<evidence type="ECO:0000256" key="2">
    <source>
        <dbReference type="ARBA" id="ARBA00022448"/>
    </source>
</evidence>
<dbReference type="InterPro" id="IPR050353">
    <property type="entry name" value="PyrK_electron_transfer"/>
</dbReference>
<keyword evidence="14" id="KW-1185">Reference proteome</keyword>
<dbReference type="CDD" id="cd06218">
    <property type="entry name" value="DHOD_e_trans"/>
    <property type="match status" value="1"/>
</dbReference>
<sequence length="250" mass="26922">MKHVDMIVKSVRPIALDTYEMCLQNDYIANMAQPGQFLHLLVDGHTLRRPLSIANTDLVAGMVTILFKTTGDGTRRLAAYMPGARLDVLGPAGNGFHRRSETIKTALLIGGGIGVPPLYFLGKDLQKKGVHVTAVLGFQSNAHIFYEQMFRQLGKTYIVTNDGSYGGHGLVTDALDQVGAIDHYFACGPVPMLRAVTQELGSQAGSISLEERMGCGIGACFACVIPSHNDSGYRKICRDGPVFPAGEVVL</sequence>
<comment type="cofactor">
    <cofactor evidence="11">
        <name>FAD</name>
        <dbReference type="ChEBI" id="CHEBI:57692"/>
    </cofactor>
    <text evidence="11">Binds 1 FAD per subunit.</text>
</comment>
<keyword evidence="8 11" id="KW-0249">Electron transport</keyword>
<name>A0ABW3ZQ38_9BACI</name>
<evidence type="ECO:0000256" key="11">
    <source>
        <dbReference type="HAMAP-Rule" id="MF_01211"/>
    </source>
</evidence>
<evidence type="ECO:0000256" key="8">
    <source>
        <dbReference type="ARBA" id="ARBA00022982"/>
    </source>
</evidence>
<gene>
    <name evidence="11" type="primary">pyrK</name>
    <name evidence="13" type="ORF">ACFQ4A_01115</name>
</gene>
<evidence type="ECO:0000259" key="12">
    <source>
        <dbReference type="PROSITE" id="PS51384"/>
    </source>
</evidence>
<dbReference type="SUPFAM" id="SSF63380">
    <property type="entry name" value="Riboflavin synthase domain-like"/>
    <property type="match status" value="1"/>
</dbReference>
<keyword evidence="3 11" id="KW-0285">Flavoprotein</keyword>
<keyword evidence="4 11" id="KW-0001">2Fe-2S</keyword>
<evidence type="ECO:0000256" key="9">
    <source>
        <dbReference type="ARBA" id="ARBA00023004"/>
    </source>
</evidence>
<feature type="binding site" evidence="11">
    <location>
        <begin position="49"/>
        <end position="52"/>
    </location>
    <ligand>
        <name>FAD</name>
        <dbReference type="ChEBI" id="CHEBI:57692"/>
    </ligand>
</feature>
<feature type="domain" description="FAD-binding FR-type" evidence="12">
    <location>
        <begin position="1"/>
        <end position="98"/>
    </location>
</feature>
<feature type="binding site" evidence="11">
    <location>
        <position position="237"/>
    </location>
    <ligand>
        <name>[2Fe-2S] cluster</name>
        <dbReference type="ChEBI" id="CHEBI:190135"/>
    </ligand>
</feature>
<comment type="caution">
    <text evidence="13">The sequence shown here is derived from an EMBL/GenBank/DDBJ whole genome shotgun (WGS) entry which is preliminary data.</text>
</comment>
<keyword evidence="5 11" id="KW-0479">Metal-binding</keyword>
<dbReference type="PANTHER" id="PTHR43513:SF3">
    <property type="entry name" value="DIHYDROOROTATE DEHYDROGENASE B (NAD(+)), ELECTRON TRANSFER SUBUNIT-RELATED"/>
    <property type="match status" value="1"/>
</dbReference>
<keyword evidence="6 11" id="KW-0274">FAD</keyword>
<reference evidence="14" key="1">
    <citation type="journal article" date="2019" name="Int. J. Syst. Evol. Microbiol.">
        <title>The Global Catalogue of Microorganisms (GCM) 10K type strain sequencing project: providing services to taxonomists for standard genome sequencing and annotation.</title>
        <authorList>
            <consortium name="The Broad Institute Genomics Platform"/>
            <consortium name="The Broad Institute Genome Sequencing Center for Infectious Disease"/>
            <person name="Wu L."/>
            <person name="Ma J."/>
        </authorList>
    </citation>
    <scope>NUCLEOTIDE SEQUENCE [LARGE SCALE GENOMIC DNA]</scope>
    <source>
        <strain evidence="14">CCUG 54822</strain>
    </source>
</reference>
<keyword evidence="9 11" id="KW-0408">Iron</keyword>
<comment type="similarity">
    <text evidence="1 11">Belongs to the PyrK family.</text>
</comment>
<feature type="binding site" evidence="11">
    <location>
        <position position="215"/>
    </location>
    <ligand>
        <name>[2Fe-2S] cluster</name>
        <dbReference type="ChEBI" id="CHEBI:190135"/>
    </ligand>
</feature>
<protein>
    <recommendedName>
        <fullName evidence="11">Dihydroorotate dehydrogenase B (NAD(+)), electron transfer subunit</fullName>
    </recommendedName>
    <alternativeName>
        <fullName evidence="11">Dihydroorotate oxidase B, electron transfer subunit</fullName>
    </alternativeName>
</protein>
<dbReference type="InterPro" id="IPR023455">
    <property type="entry name" value="Dihydroorotate_DHASE_ETsu"/>
</dbReference>
<feature type="binding site" evidence="11">
    <location>
        <position position="223"/>
    </location>
    <ligand>
        <name>[2Fe-2S] cluster</name>
        <dbReference type="ChEBI" id="CHEBI:190135"/>
    </ligand>
</feature>
<proteinExistence type="inferred from homology"/>
<dbReference type="PANTHER" id="PTHR43513">
    <property type="entry name" value="DIHYDROOROTATE DEHYDROGENASE B (NAD(+)), ELECTRON TRANSFER SUBUNIT"/>
    <property type="match status" value="1"/>
</dbReference>
<evidence type="ECO:0000256" key="6">
    <source>
        <dbReference type="ARBA" id="ARBA00022827"/>
    </source>
</evidence>
<dbReference type="RefSeq" id="WP_382396989.1">
    <property type="nucleotide sequence ID" value="NZ_JBHTNH010000002.1"/>
</dbReference>